<evidence type="ECO:0000313" key="4">
    <source>
        <dbReference type="EMBL" id="NWC32433.1"/>
    </source>
</evidence>
<dbReference type="EMBL" id="JACAQD010000010">
    <property type="protein sequence ID" value="NWC32433.1"/>
    <property type="molecule type" value="Genomic_DNA"/>
</dbReference>
<dbReference type="RefSeq" id="WP_177060791.1">
    <property type="nucleotide sequence ID" value="NZ_JACAPS010000035.1"/>
</dbReference>
<dbReference type="InterPro" id="IPR000182">
    <property type="entry name" value="GNAT_dom"/>
</dbReference>
<reference evidence="4 5" key="1">
    <citation type="submission" date="2020-04" db="EMBL/GenBank/DDBJ databases">
        <title>Molecular characterization of pseudomonads from Agaricus bisporus reveal novel blotch 2 pathogens in Western Europe.</title>
        <authorList>
            <person name="Taparia T."/>
            <person name="Krijger M."/>
            <person name="Haynes E."/>
            <person name="Elpinstone J.G."/>
            <person name="Noble R."/>
            <person name="Van Der Wolf J."/>
        </authorList>
    </citation>
    <scope>NUCLEOTIDE SEQUENCE [LARGE SCALE GENOMIC DNA]</scope>
    <source>
        <strain evidence="4 5">IPO3737</strain>
    </source>
</reference>
<evidence type="ECO:0000256" key="1">
    <source>
        <dbReference type="ARBA" id="ARBA00022679"/>
    </source>
</evidence>
<dbReference type="Proteomes" id="UP000520592">
    <property type="component" value="Unassembled WGS sequence"/>
</dbReference>
<dbReference type="PROSITE" id="PS51186">
    <property type="entry name" value="GNAT"/>
    <property type="match status" value="1"/>
</dbReference>
<dbReference type="InterPro" id="IPR050832">
    <property type="entry name" value="Bact_Acetyltransf"/>
</dbReference>
<name>A0A7Y8CIN9_9PSED</name>
<dbReference type="CDD" id="cd04301">
    <property type="entry name" value="NAT_SF"/>
    <property type="match status" value="1"/>
</dbReference>
<dbReference type="SUPFAM" id="SSF55729">
    <property type="entry name" value="Acyl-CoA N-acyltransferases (Nat)"/>
    <property type="match status" value="1"/>
</dbReference>
<sequence>MTVTFRPALRADAREIARLFQISSEGAADYIWSRIAEEGESLLDVGERRYRREGVEFSYENCLMAQADGQVIGMLHSYPMLHDPDPAPATDPVLAPYADLEIPDTLYISSLALHEGWRNQGLGARFLDLARQRCATLGLKGLSLIDYAMNSGACRFYTRHGFRIVGECQVVPHPLIRVTGAAYLMHWPSTAIKADV</sequence>
<dbReference type="InterPro" id="IPR016181">
    <property type="entry name" value="Acyl_CoA_acyltransferase"/>
</dbReference>
<protein>
    <submittedName>
        <fullName evidence="4">GNAT family N-acetyltransferase</fullName>
    </submittedName>
</protein>
<comment type="caution">
    <text evidence="4">The sequence shown here is derived from an EMBL/GenBank/DDBJ whole genome shotgun (WGS) entry which is preliminary data.</text>
</comment>
<dbReference type="Pfam" id="PF00583">
    <property type="entry name" value="Acetyltransf_1"/>
    <property type="match status" value="1"/>
</dbReference>
<evidence type="ECO:0000313" key="5">
    <source>
        <dbReference type="Proteomes" id="UP000520592"/>
    </source>
</evidence>
<dbReference type="AlphaFoldDB" id="A0A7Y8CIN9"/>
<gene>
    <name evidence="4" type="ORF">HX876_08525</name>
</gene>
<keyword evidence="1 4" id="KW-0808">Transferase</keyword>
<organism evidence="4 5">
    <name type="scientific">Pseudomonas gingeri</name>
    <dbReference type="NCBI Taxonomy" id="117681"/>
    <lineage>
        <taxon>Bacteria</taxon>
        <taxon>Pseudomonadati</taxon>
        <taxon>Pseudomonadota</taxon>
        <taxon>Gammaproteobacteria</taxon>
        <taxon>Pseudomonadales</taxon>
        <taxon>Pseudomonadaceae</taxon>
        <taxon>Pseudomonas</taxon>
    </lineage>
</organism>
<evidence type="ECO:0000256" key="2">
    <source>
        <dbReference type="ARBA" id="ARBA00023315"/>
    </source>
</evidence>
<dbReference type="GO" id="GO:0016747">
    <property type="term" value="F:acyltransferase activity, transferring groups other than amino-acyl groups"/>
    <property type="evidence" value="ECO:0007669"/>
    <property type="project" value="InterPro"/>
</dbReference>
<dbReference type="PANTHER" id="PTHR43877">
    <property type="entry name" value="AMINOALKYLPHOSPHONATE N-ACETYLTRANSFERASE-RELATED-RELATED"/>
    <property type="match status" value="1"/>
</dbReference>
<accession>A0A7Y8CIN9</accession>
<keyword evidence="2" id="KW-0012">Acyltransferase</keyword>
<dbReference type="PANTHER" id="PTHR43877:SF1">
    <property type="entry name" value="ACETYLTRANSFERASE"/>
    <property type="match status" value="1"/>
</dbReference>
<evidence type="ECO:0000259" key="3">
    <source>
        <dbReference type="PROSITE" id="PS51186"/>
    </source>
</evidence>
<dbReference type="Gene3D" id="3.40.630.30">
    <property type="match status" value="1"/>
</dbReference>
<proteinExistence type="predicted"/>
<feature type="domain" description="N-acetyltransferase" evidence="3">
    <location>
        <begin position="3"/>
        <end position="190"/>
    </location>
</feature>